<dbReference type="InParanoid" id="A0A667XL62"/>
<dbReference type="GeneTree" id="ENSGT00760000119766"/>
<dbReference type="Gene3D" id="1.20.120.20">
    <property type="entry name" value="Apolipoprotein"/>
    <property type="match status" value="1"/>
</dbReference>
<reference evidence="1" key="1">
    <citation type="submission" date="2019-06" db="EMBL/GenBank/DDBJ databases">
        <authorList>
            <consortium name="Wellcome Sanger Institute Data Sharing"/>
        </authorList>
    </citation>
    <scope>NUCLEOTIDE SEQUENCE [LARGE SCALE GENOMIC DNA]</scope>
</reference>
<evidence type="ECO:0000313" key="1">
    <source>
        <dbReference type="Ensembl" id="ENSMMDP00005009796.1"/>
    </source>
</evidence>
<dbReference type="SUPFAM" id="SSF58113">
    <property type="entry name" value="Apolipoprotein A-I"/>
    <property type="match status" value="1"/>
</dbReference>
<reference evidence="1" key="2">
    <citation type="submission" date="2025-08" db="UniProtKB">
        <authorList>
            <consortium name="Ensembl"/>
        </authorList>
    </citation>
    <scope>IDENTIFICATION</scope>
</reference>
<name>A0A667XL62_9TELE</name>
<protein>
    <recommendedName>
        <fullName evidence="3">Apolipoprotein A-IV a</fullName>
    </recommendedName>
</protein>
<evidence type="ECO:0008006" key="3">
    <source>
        <dbReference type="Google" id="ProtNLM"/>
    </source>
</evidence>
<dbReference type="AlphaFoldDB" id="A0A667XL62"/>
<keyword evidence="2" id="KW-1185">Reference proteome</keyword>
<proteinExistence type="predicted"/>
<sequence length="117" mass="13231">MKFRIGSRAAQATELENISQFFENLKNKLTQDLTDAIQVQEVASQAQTFVENKRTELEPVVSQIQDQLRTAAAKVEEQLKPLAENMQAQVQPMVDDFQKQMEDILNKLIGQARAIGN</sequence>
<evidence type="ECO:0000313" key="2">
    <source>
        <dbReference type="Proteomes" id="UP000472263"/>
    </source>
</evidence>
<accession>A0A667XL62</accession>
<dbReference type="Ensembl" id="ENSMMDT00005010101.1">
    <property type="protein sequence ID" value="ENSMMDP00005009796.1"/>
    <property type="gene ID" value="ENSMMDG00005005345.1"/>
</dbReference>
<dbReference type="Proteomes" id="UP000472263">
    <property type="component" value="Chromosome 11"/>
</dbReference>
<reference evidence="1" key="3">
    <citation type="submission" date="2025-09" db="UniProtKB">
        <authorList>
            <consortium name="Ensembl"/>
        </authorList>
    </citation>
    <scope>IDENTIFICATION</scope>
</reference>
<organism evidence="1 2">
    <name type="scientific">Myripristis murdjan</name>
    <name type="common">pinecone soldierfish</name>
    <dbReference type="NCBI Taxonomy" id="586833"/>
    <lineage>
        <taxon>Eukaryota</taxon>
        <taxon>Metazoa</taxon>
        <taxon>Chordata</taxon>
        <taxon>Craniata</taxon>
        <taxon>Vertebrata</taxon>
        <taxon>Euteleostomi</taxon>
        <taxon>Actinopterygii</taxon>
        <taxon>Neopterygii</taxon>
        <taxon>Teleostei</taxon>
        <taxon>Neoteleostei</taxon>
        <taxon>Acanthomorphata</taxon>
        <taxon>Holocentriformes</taxon>
        <taxon>Holocentridae</taxon>
        <taxon>Myripristis</taxon>
    </lineage>
</organism>